<dbReference type="PROSITE" id="PS51257">
    <property type="entry name" value="PROKAR_LIPOPROTEIN"/>
    <property type="match status" value="1"/>
</dbReference>
<dbReference type="PIRSF" id="PIRSF004982">
    <property type="entry name" value="SlP"/>
    <property type="match status" value="1"/>
</dbReference>
<dbReference type="PANTHER" id="PTHR37530">
    <property type="entry name" value="OUTER MEMBRANE PROTEIN SLP"/>
    <property type="match status" value="1"/>
</dbReference>
<dbReference type="OrthoDB" id="5295757at2"/>
<proteinExistence type="predicted"/>
<dbReference type="AlphaFoldDB" id="A0A063XZX3"/>
<gene>
    <name evidence="1" type="ORF">ADINL_2123</name>
</gene>
<dbReference type="Pfam" id="PF03843">
    <property type="entry name" value="Slp"/>
    <property type="match status" value="1"/>
</dbReference>
<sequence>MIRILFVISILVIGGCASTPDDLRTTPEQTLLPFAATVTSEPNNQTARWGGEIAQVRNLAQSSLIEVVEFSLNSRGRPIKADTSGGRFQVQVPGFIDPAIYAPGRMITALGSFAEINNGLVGEQPYRFPVLHTDQVHLWPEVQEPSTRDCHCDPFFLHRSFMMRPIIIVPAN</sequence>
<dbReference type="InterPro" id="IPR004658">
    <property type="entry name" value="OMP_Slp"/>
</dbReference>
<name>A0A063XZX3_9GAMM</name>
<dbReference type="PANTHER" id="PTHR37530:SF1">
    <property type="entry name" value="OUTER MEMBRANE PROTEIN SLP"/>
    <property type="match status" value="1"/>
</dbReference>
<evidence type="ECO:0000313" key="1">
    <source>
        <dbReference type="EMBL" id="KDE38994.1"/>
    </source>
</evidence>
<dbReference type="RefSeq" id="WP_051632721.1">
    <property type="nucleotide sequence ID" value="NZ_JMSZ01000032.1"/>
</dbReference>
<evidence type="ECO:0000313" key="2">
    <source>
        <dbReference type="Proteomes" id="UP000027318"/>
    </source>
</evidence>
<reference evidence="1 2" key="1">
    <citation type="journal article" date="2005" name="Int. J. Syst. Evol. Microbiol.">
        <title>Nitrincola lacisaponensis gen. nov., sp. nov., a novel alkaliphilic bacterium isolated from an alkaline, saline lake.</title>
        <authorList>
            <person name="Dimitriu P.A."/>
            <person name="Shukla S.K."/>
            <person name="Conradt J."/>
            <person name="Marquez M.C."/>
            <person name="Ventosa A."/>
            <person name="Maglia A."/>
            <person name="Peyton B.M."/>
            <person name="Pinkart H.C."/>
            <person name="Mormile M.R."/>
        </authorList>
    </citation>
    <scope>NUCLEOTIDE SEQUENCE [LARGE SCALE GENOMIC DNA]</scope>
    <source>
        <strain evidence="1 2">4CA</strain>
    </source>
</reference>
<keyword evidence="2" id="KW-1185">Reference proteome</keyword>
<comment type="caution">
    <text evidence="1">The sequence shown here is derived from an EMBL/GenBank/DDBJ whole genome shotgun (WGS) entry which is preliminary data.</text>
</comment>
<keyword evidence="1" id="KW-0449">Lipoprotein</keyword>
<dbReference type="EMBL" id="JMSZ01000032">
    <property type="protein sequence ID" value="KDE38994.1"/>
    <property type="molecule type" value="Genomic_DNA"/>
</dbReference>
<dbReference type="GO" id="GO:0019867">
    <property type="term" value="C:outer membrane"/>
    <property type="evidence" value="ECO:0007669"/>
    <property type="project" value="InterPro"/>
</dbReference>
<protein>
    <submittedName>
        <fullName evidence="1">Starvation lipoprotein Slp</fullName>
    </submittedName>
</protein>
<dbReference type="STRING" id="267850.ADINL_2123"/>
<accession>A0A063XZX3</accession>
<dbReference type="Proteomes" id="UP000027318">
    <property type="component" value="Unassembled WGS sequence"/>
</dbReference>
<organism evidence="1 2">
    <name type="scientific">Nitrincola lacisaponensis</name>
    <dbReference type="NCBI Taxonomy" id="267850"/>
    <lineage>
        <taxon>Bacteria</taxon>
        <taxon>Pseudomonadati</taxon>
        <taxon>Pseudomonadota</taxon>
        <taxon>Gammaproteobacteria</taxon>
        <taxon>Oceanospirillales</taxon>
        <taxon>Oceanospirillaceae</taxon>
        <taxon>Nitrincola</taxon>
    </lineage>
</organism>